<dbReference type="InterPro" id="IPR004843">
    <property type="entry name" value="Calcineurin-like_PHP"/>
</dbReference>
<feature type="binding site" evidence="5">
    <location>
        <position position="91"/>
    </location>
    <ligand>
        <name>Fe cation</name>
        <dbReference type="ChEBI" id="CHEBI:24875"/>
        <label>2</label>
    </ligand>
</feature>
<feature type="binding site" evidence="5">
    <location>
        <position position="19"/>
    </location>
    <ligand>
        <name>Fe cation</name>
        <dbReference type="ChEBI" id="CHEBI:24875"/>
        <label>1</label>
    </ligand>
</feature>
<comment type="function">
    <text evidence="5">Hydrolyzes cAMP to 5'-AMP. Plays an important regulatory role in modulating the intracellular concentration of cAMP, thereby influencing cAMP-dependent processes.</text>
</comment>
<dbReference type="PANTHER" id="PTHR42988">
    <property type="entry name" value="PHOSPHOHYDROLASE"/>
    <property type="match status" value="1"/>
</dbReference>
<feature type="binding site" evidence="5">
    <location>
        <position position="202"/>
    </location>
    <ligand>
        <name>AMP</name>
        <dbReference type="ChEBI" id="CHEBI:456215"/>
    </ligand>
</feature>
<dbReference type="CDD" id="cd07402">
    <property type="entry name" value="MPP_GpdQ"/>
    <property type="match status" value="1"/>
</dbReference>
<name>A0AB39HJ34_9VIBR</name>
<accession>A0AB39HJ34</accession>
<feature type="binding site" evidence="5">
    <location>
        <position position="21"/>
    </location>
    <ligand>
        <name>Fe cation</name>
        <dbReference type="ChEBI" id="CHEBI:24875"/>
        <label>1</label>
    </ligand>
</feature>
<evidence type="ECO:0000256" key="4">
    <source>
        <dbReference type="ARBA" id="ARBA00025742"/>
    </source>
</evidence>
<comment type="similarity">
    <text evidence="4 5">Belongs to the cyclic nucleotide phosphodiesterase class-III family.</text>
</comment>
<evidence type="ECO:0000256" key="5">
    <source>
        <dbReference type="HAMAP-Rule" id="MF_00905"/>
    </source>
</evidence>
<comment type="cofactor">
    <cofactor evidence="5">
        <name>Fe(2+)</name>
        <dbReference type="ChEBI" id="CHEBI:29033"/>
    </cofactor>
    <text evidence="5">Binds 2 Fe(2+) ions per subunit.</text>
</comment>
<dbReference type="KEGG" id="vih:AB0763_03330"/>
<feature type="binding site" evidence="5">
    <location>
        <begin position="91"/>
        <end position="92"/>
    </location>
    <ligand>
        <name>AMP</name>
        <dbReference type="ChEBI" id="CHEBI:456215"/>
    </ligand>
</feature>
<dbReference type="EC" id="3.1.4.53" evidence="5"/>
<dbReference type="HAMAP" id="MF_00905">
    <property type="entry name" value="cAMP_phosphodiest_CpdA"/>
    <property type="match status" value="1"/>
</dbReference>
<dbReference type="InterPro" id="IPR026575">
    <property type="entry name" value="GpdQ/CpdA-like"/>
</dbReference>
<keyword evidence="2 5" id="KW-0378">Hydrolase</keyword>
<keyword evidence="3 5" id="KW-0408">Iron</keyword>
<dbReference type="RefSeq" id="WP_306101247.1">
    <property type="nucleotide sequence ID" value="NZ_CP162601.1"/>
</dbReference>
<feature type="binding site" evidence="5">
    <location>
        <position position="61"/>
    </location>
    <ligand>
        <name>AMP</name>
        <dbReference type="ChEBI" id="CHEBI:456215"/>
    </ligand>
</feature>
<keyword evidence="5" id="KW-0114">cAMP</keyword>
<feature type="binding site" evidence="5">
    <location>
        <position position="202"/>
    </location>
    <ligand>
        <name>Fe cation</name>
        <dbReference type="ChEBI" id="CHEBI:24875"/>
        <label>1</label>
    </ligand>
</feature>
<evidence type="ECO:0000256" key="1">
    <source>
        <dbReference type="ARBA" id="ARBA00022723"/>
    </source>
</evidence>
<dbReference type="InterPro" id="IPR050884">
    <property type="entry name" value="CNP_phosphodiesterase-III"/>
</dbReference>
<feature type="domain" description="Calcineurin-like phosphoesterase" evidence="6">
    <location>
        <begin position="12"/>
        <end position="203"/>
    </location>
</feature>
<evidence type="ECO:0000256" key="3">
    <source>
        <dbReference type="ARBA" id="ARBA00023004"/>
    </source>
</evidence>
<dbReference type="GO" id="GO:0000166">
    <property type="term" value="F:nucleotide binding"/>
    <property type="evidence" value="ECO:0007669"/>
    <property type="project" value="UniProtKB-UniRule"/>
</dbReference>
<feature type="binding site" evidence="5">
    <location>
        <position position="161"/>
    </location>
    <ligand>
        <name>Fe cation</name>
        <dbReference type="ChEBI" id="CHEBI:24875"/>
        <label>2</label>
    </ligand>
</feature>
<dbReference type="Pfam" id="PF00149">
    <property type="entry name" value="Metallophos"/>
    <property type="match status" value="1"/>
</dbReference>
<keyword evidence="5" id="KW-0547">Nucleotide-binding</keyword>
<feature type="binding site" evidence="5">
    <location>
        <position position="61"/>
    </location>
    <ligand>
        <name>Fe cation</name>
        <dbReference type="ChEBI" id="CHEBI:24875"/>
        <label>1</label>
    </ligand>
</feature>
<reference evidence="7" key="1">
    <citation type="submission" date="2024-07" db="EMBL/GenBank/DDBJ databases">
        <title>Genome Analysis of a Potential Novel Vibrio Species Secreting pH- and Thermo-stable Alginate Lyase and its Application in Producing Alginate Oligosaccharides.</title>
        <authorList>
            <person name="Huang H."/>
            <person name="Bao K."/>
        </authorList>
    </citation>
    <scope>NUCLEOTIDE SEQUENCE</scope>
    <source>
        <strain evidence="7">HB236076</strain>
    </source>
</reference>
<dbReference type="GO" id="GO:0046872">
    <property type="term" value="F:metal ion binding"/>
    <property type="evidence" value="ECO:0007669"/>
    <property type="project" value="UniProtKB-UniRule"/>
</dbReference>
<feature type="binding site" evidence="5">
    <location>
        <position position="21"/>
    </location>
    <ligand>
        <name>AMP</name>
        <dbReference type="ChEBI" id="CHEBI:456215"/>
    </ligand>
</feature>
<dbReference type="SUPFAM" id="SSF56300">
    <property type="entry name" value="Metallo-dependent phosphatases"/>
    <property type="match status" value="1"/>
</dbReference>
<dbReference type="NCBIfam" id="NF008359">
    <property type="entry name" value="PRK11148.1"/>
    <property type="match status" value="1"/>
</dbReference>
<dbReference type="AlphaFoldDB" id="A0AB39HJ34"/>
<dbReference type="InterPro" id="IPR029052">
    <property type="entry name" value="Metallo-depent_PP-like"/>
</dbReference>
<evidence type="ECO:0000259" key="6">
    <source>
        <dbReference type="Pfam" id="PF00149"/>
    </source>
</evidence>
<evidence type="ECO:0000313" key="7">
    <source>
        <dbReference type="EMBL" id="XDK26301.1"/>
    </source>
</evidence>
<gene>
    <name evidence="5 7" type="primary">cpdA</name>
    <name evidence="7" type="ORF">AB0763_03330</name>
</gene>
<organism evidence="7">
    <name type="scientific">Vibrio sp. HB236076</name>
    <dbReference type="NCBI Taxonomy" id="3232307"/>
    <lineage>
        <taxon>Bacteria</taxon>
        <taxon>Pseudomonadati</taxon>
        <taxon>Pseudomonadota</taxon>
        <taxon>Gammaproteobacteria</taxon>
        <taxon>Vibrionales</taxon>
        <taxon>Vibrionaceae</taxon>
        <taxon>Vibrio</taxon>
    </lineage>
</organism>
<feature type="binding site" evidence="5">
    <location>
        <position position="61"/>
    </location>
    <ligand>
        <name>Fe cation</name>
        <dbReference type="ChEBI" id="CHEBI:24875"/>
        <label>2</label>
    </ligand>
</feature>
<proteinExistence type="inferred from homology"/>
<comment type="catalytic activity">
    <reaction evidence="5">
        <text>3',5'-cyclic AMP + H2O = AMP + H(+)</text>
        <dbReference type="Rhea" id="RHEA:25277"/>
        <dbReference type="ChEBI" id="CHEBI:15377"/>
        <dbReference type="ChEBI" id="CHEBI:15378"/>
        <dbReference type="ChEBI" id="CHEBI:58165"/>
        <dbReference type="ChEBI" id="CHEBI:456215"/>
        <dbReference type="EC" id="3.1.4.53"/>
    </reaction>
</comment>
<sequence length="272" mass="30571">MPFEDDTQRDVIRLLQITDTHLFADSNADLLSVPTAQSFSAVVEAIEAKGEHFDYILATGDISQDHSEASYRRFLDGIKPFQTPCFWLPGNHDDQPVMKALTPSDPVLKHSQLLLGDNWQIVLLDSQVVGVPYGQLSQGQLDYLQQCLSEHPQRHALVVLHHHPLHVGSEWLDEHALKYSEQFWQVIEQHGQVCAVLTGHVHQESQLVYQDVQVMTSPSTCVQFKPNSKDFALDNRSPGWRTLSLHADGLVTSEVHRLSDGLFLPDFSSGGY</sequence>
<dbReference type="GO" id="GO:0004115">
    <property type="term" value="F:3',5'-cyclic-AMP phosphodiesterase activity"/>
    <property type="evidence" value="ECO:0007669"/>
    <property type="project" value="UniProtKB-UniRule"/>
</dbReference>
<protein>
    <recommendedName>
        <fullName evidence="5">3',5'-cyclic adenosine monophosphate phosphodiesterase CpdA</fullName>
        <shortName evidence="5">3',5'-cyclic AMP phosphodiesterase</shortName>
        <shortName evidence="5">cAMP phosphodiesterase</shortName>
        <ecNumber evidence="5">3.1.4.53</ecNumber>
    </recommendedName>
</protein>
<evidence type="ECO:0000256" key="2">
    <source>
        <dbReference type="ARBA" id="ARBA00022801"/>
    </source>
</evidence>
<keyword evidence="1 5" id="KW-0479">Metal-binding</keyword>
<feature type="binding site" evidence="5">
    <location>
        <position position="200"/>
    </location>
    <ligand>
        <name>Fe cation</name>
        <dbReference type="ChEBI" id="CHEBI:24875"/>
        <label>2</label>
    </ligand>
</feature>
<dbReference type="PANTHER" id="PTHR42988:SF2">
    <property type="entry name" value="CYCLIC NUCLEOTIDE PHOSPHODIESTERASE CBUA0032-RELATED"/>
    <property type="match status" value="1"/>
</dbReference>
<dbReference type="Gene3D" id="3.60.21.10">
    <property type="match status" value="1"/>
</dbReference>
<dbReference type="InterPro" id="IPR046379">
    <property type="entry name" value="cAMP_phosphodiest_CpdA"/>
</dbReference>
<dbReference type="EMBL" id="CP162601">
    <property type="protein sequence ID" value="XDK26301.1"/>
    <property type="molecule type" value="Genomic_DNA"/>
</dbReference>